<evidence type="ECO:0008006" key="4">
    <source>
        <dbReference type="Google" id="ProtNLM"/>
    </source>
</evidence>
<evidence type="ECO:0000313" key="2">
    <source>
        <dbReference type="EMBL" id="TQL76576.1"/>
    </source>
</evidence>
<feature type="transmembrane region" description="Helical" evidence="1">
    <location>
        <begin position="20"/>
        <end position="38"/>
    </location>
</feature>
<keyword evidence="1" id="KW-0812">Transmembrane</keyword>
<reference evidence="2 3" key="1">
    <citation type="submission" date="2019-06" db="EMBL/GenBank/DDBJ databases">
        <title>Sequencing the genomes of 1000 actinobacteria strains.</title>
        <authorList>
            <person name="Klenk H.-P."/>
        </authorList>
    </citation>
    <scope>NUCLEOTIDE SEQUENCE [LARGE SCALE GENOMIC DNA]</scope>
    <source>
        <strain evidence="2 3">DSM 45928</strain>
    </source>
</reference>
<keyword evidence="3" id="KW-1185">Reference proteome</keyword>
<dbReference type="InParanoid" id="A0A543AVG6"/>
<name>A0A543AVG6_9ACTN</name>
<evidence type="ECO:0000256" key="1">
    <source>
        <dbReference type="SAM" id="Phobius"/>
    </source>
</evidence>
<gene>
    <name evidence="2" type="ORF">FB566_2108</name>
</gene>
<organism evidence="2 3">
    <name type="scientific">Stackebrandtia endophytica</name>
    <dbReference type="NCBI Taxonomy" id="1496996"/>
    <lineage>
        <taxon>Bacteria</taxon>
        <taxon>Bacillati</taxon>
        <taxon>Actinomycetota</taxon>
        <taxon>Actinomycetes</taxon>
        <taxon>Glycomycetales</taxon>
        <taxon>Glycomycetaceae</taxon>
        <taxon>Stackebrandtia</taxon>
    </lineage>
</organism>
<keyword evidence="1" id="KW-0472">Membrane</keyword>
<feature type="transmembrane region" description="Helical" evidence="1">
    <location>
        <begin position="50"/>
        <end position="70"/>
    </location>
</feature>
<dbReference type="Proteomes" id="UP000317043">
    <property type="component" value="Unassembled WGS sequence"/>
</dbReference>
<accession>A0A543AVG6</accession>
<sequence>MVTGIGLFAWWYGEPFHNERILVPLGVAAAGLASGALWSTVADRVPVRSIWFGLIALAGVGGTIGAWWAAARTDDTAWWVAGIPVTAALAALGVWWYDLRLPTPVSRSLTASGTIVTADPSAIDIQHVFEFRDRTGRLHRFPWRPTHPVRSGERCQVTYDPEPPVTILTVKVAKRR</sequence>
<evidence type="ECO:0000313" key="3">
    <source>
        <dbReference type="Proteomes" id="UP000317043"/>
    </source>
</evidence>
<dbReference type="EMBL" id="VFOW01000001">
    <property type="protein sequence ID" value="TQL76576.1"/>
    <property type="molecule type" value="Genomic_DNA"/>
</dbReference>
<keyword evidence="1" id="KW-1133">Transmembrane helix</keyword>
<protein>
    <recommendedName>
        <fullName evidence="4">DUF3592 domain-containing protein</fullName>
    </recommendedName>
</protein>
<comment type="caution">
    <text evidence="2">The sequence shown here is derived from an EMBL/GenBank/DDBJ whole genome shotgun (WGS) entry which is preliminary data.</text>
</comment>
<dbReference type="AlphaFoldDB" id="A0A543AVG6"/>
<feature type="transmembrane region" description="Helical" evidence="1">
    <location>
        <begin position="76"/>
        <end position="97"/>
    </location>
</feature>
<proteinExistence type="predicted"/>